<dbReference type="OrthoDB" id="1014144at2"/>
<accession>A0A2R3Z3S7</accession>
<dbReference type="RefSeq" id="WP_107011640.1">
    <property type="nucleotide sequence ID" value="NZ_CP028136.1"/>
</dbReference>
<feature type="transmembrane region" description="Helical" evidence="1">
    <location>
        <begin position="379"/>
        <end position="402"/>
    </location>
</feature>
<keyword evidence="1" id="KW-0812">Transmembrane</keyword>
<sequence>MFKKFLWLEWKSFFRSASFGKSIGLKILMAFLALYFSAMFLLFGIGLYPLLKEFYPEAAPLQIVNRFLLVYFVFELFFRFMLQTLPVLDIKPLMIQPIPKRKVVNFVLLKSLISFYNFLPLLIIIPFGIFSLVKGDYGVWNILGWMLAVYATTLCVNYANFIIKKRFTENLKALIPVVVLAIILALLDYFEIFRISVYFGMAVDFVVAHPYLAFLPVLFLLLLFKWNQLNLESKFYLDAGIKGKSKSANTQDFVWTKRFGSIAPFLQQDLKLIWRNKRPKTTIYISLIFLAYGLLFYTNDTYQSMPAFFVFVGIFITGIFMINFGQFVPSWDASYYPMIMAQNIPMRQYLASKMGLISFSVGILAILSTPYVYFGWNILLLNIACAFYNMGVNVPLLIYAGSFNKKRIDLDKSPFMNYQGTGASQWLIGLPLLLVPIFFFWLINKFIGYQVGVAFLAGLGIIGLILRPNILNFLVMRYKKRKYIMIEGFKQKGE</sequence>
<evidence type="ECO:0000313" key="2">
    <source>
        <dbReference type="EMBL" id="AVR44862.1"/>
    </source>
</evidence>
<feature type="transmembrane region" description="Helical" evidence="1">
    <location>
        <begin position="449"/>
        <end position="475"/>
    </location>
</feature>
<feature type="transmembrane region" description="Helical" evidence="1">
    <location>
        <begin position="281"/>
        <end position="299"/>
    </location>
</feature>
<dbReference type="Proteomes" id="UP000241507">
    <property type="component" value="Chromosome"/>
</dbReference>
<evidence type="ECO:0000256" key="1">
    <source>
        <dbReference type="SAM" id="Phobius"/>
    </source>
</evidence>
<feature type="transmembrane region" description="Helical" evidence="1">
    <location>
        <begin position="63"/>
        <end position="82"/>
    </location>
</feature>
<feature type="transmembrane region" description="Helical" evidence="1">
    <location>
        <begin position="103"/>
        <end position="130"/>
    </location>
</feature>
<name>A0A2R3Z3S7_9FLAO</name>
<keyword evidence="3" id="KW-1185">Reference proteome</keyword>
<protein>
    <submittedName>
        <fullName evidence="2">Uncharacterized protein</fullName>
    </submittedName>
</protein>
<reference evidence="3" key="1">
    <citation type="submission" date="2018-03" db="EMBL/GenBank/DDBJ databases">
        <title>Gramella fulva sp. nov., isolated from a dry surface of tidal flat.</title>
        <authorList>
            <person name="Hwang S.H."/>
            <person name="Hwang W.M."/>
            <person name="Kang K."/>
            <person name="Ahn T.-Y."/>
        </authorList>
    </citation>
    <scope>NUCLEOTIDE SEQUENCE [LARGE SCALE GENOMIC DNA]</scope>
    <source>
        <strain evidence="3">SH35</strain>
    </source>
</reference>
<proteinExistence type="predicted"/>
<evidence type="ECO:0000313" key="3">
    <source>
        <dbReference type="Proteomes" id="UP000241507"/>
    </source>
</evidence>
<feature type="transmembrane region" description="Helical" evidence="1">
    <location>
        <begin position="27"/>
        <end position="51"/>
    </location>
</feature>
<feature type="transmembrane region" description="Helical" evidence="1">
    <location>
        <begin position="173"/>
        <end position="192"/>
    </location>
</feature>
<dbReference type="AlphaFoldDB" id="A0A2R3Z3S7"/>
<feature type="transmembrane region" description="Helical" evidence="1">
    <location>
        <begin position="305"/>
        <end position="328"/>
    </location>
</feature>
<dbReference type="InterPro" id="IPR043742">
    <property type="entry name" value="DUF5687"/>
</dbReference>
<keyword evidence="1" id="KW-1133">Transmembrane helix</keyword>
<keyword evidence="1" id="KW-0472">Membrane</keyword>
<gene>
    <name evidence="2" type="ORF">C7S20_06040</name>
</gene>
<dbReference type="EMBL" id="CP028136">
    <property type="protein sequence ID" value="AVR44862.1"/>
    <property type="molecule type" value="Genomic_DNA"/>
</dbReference>
<feature type="transmembrane region" description="Helical" evidence="1">
    <location>
        <begin position="142"/>
        <end position="161"/>
    </location>
</feature>
<dbReference type="Pfam" id="PF18940">
    <property type="entry name" value="DUF5687"/>
    <property type="match status" value="1"/>
</dbReference>
<dbReference type="KEGG" id="grs:C7S20_06040"/>
<feature type="transmembrane region" description="Helical" evidence="1">
    <location>
        <begin position="198"/>
        <end position="224"/>
    </location>
</feature>
<organism evidence="2 3">
    <name type="scientific">Christiangramia fulva</name>
    <dbReference type="NCBI Taxonomy" id="2126553"/>
    <lineage>
        <taxon>Bacteria</taxon>
        <taxon>Pseudomonadati</taxon>
        <taxon>Bacteroidota</taxon>
        <taxon>Flavobacteriia</taxon>
        <taxon>Flavobacteriales</taxon>
        <taxon>Flavobacteriaceae</taxon>
        <taxon>Christiangramia</taxon>
    </lineage>
</organism>
<feature type="transmembrane region" description="Helical" evidence="1">
    <location>
        <begin position="423"/>
        <end position="443"/>
    </location>
</feature>
<feature type="transmembrane region" description="Helical" evidence="1">
    <location>
        <begin position="349"/>
        <end position="373"/>
    </location>
</feature>